<feature type="transmembrane region" description="Helical" evidence="6">
    <location>
        <begin position="225"/>
        <end position="242"/>
    </location>
</feature>
<dbReference type="AlphaFoldDB" id="A0A0F9D9A6"/>
<evidence type="ECO:0000256" key="3">
    <source>
        <dbReference type="ARBA" id="ARBA00022692"/>
    </source>
</evidence>
<dbReference type="InterPro" id="IPR020846">
    <property type="entry name" value="MFS_dom"/>
</dbReference>
<dbReference type="InterPro" id="IPR036259">
    <property type="entry name" value="MFS_trans_sf"/>
</dbReference>
<feature type="transmembrane region" description="Helical" evidence="6">
    <location>
        <begin position="197"/>
        <end position="219"/>
    </location>
</feature>
<reference evidence="8" key="1">
    <citation type="journal article" date="2015" name="Nature">
        <title>Complex archaea that bridge the gap between prokaryotes and eukaryotes.</title>
        <authorList>
            <person name="Spang A."/>
            <person name="Saw J.H."/>
            <person name="Jorgensen S.L."/>
            <person name="Zaremba-Niedzwiedzka K."/>
            <person name="Martijn J."/>
            <person name="Lind A.E."/>
            <person name="van Eijk R."/>
            <person name="Schleper C."/>
            <person name="Guy L."/>
            <person name="Ettema T.J."/>
        </authorList>
    </citation>
    <scope>NUCLEOTIDE SEQUENCE</scope>
</reference>
<keyword evidence="5 6" id="KW-0472">Membrane</keyword>
<evidence type="ECO:0000256" key="5">
    <source>
        <dbReference type="ARBA" id="ARBA00023136"/>
    </source>
</evidence>
<evidence type="ECO:0000256" key="4">
    <source>
        <dbReference type="ARBA" id="ARBA00022989"/>
    </source>
</evidence>
<feature type="transmembrane region" description="Helical" evidence="6">
    <location>
        <begin position="138"/>
        <end position="156"/>
    </location>
</feature>
<dbReference type="Gene3D" id="1.20.1250.20">
    <property type="entry name" value="MFS general substrate transporter like domains"/>
    <property type="match status" value="2"/>
</dbReference>
<organism evidence="8">
    <name type="scientific">marine sediment metagenome</name>
    <dbReference type="NCBI Taxonomy" id="412755"/>
    <lineage>
        <taxon>unclassified sequences</taxon>
        <taxon>metagenomes</taxon>
        <taxon>ecological metagenomes</taxon>
    </lineage>
</organism>
<dbReference type="GO" id="GO:0016020">
    <property type="term" value="C:membrane"/>
    <property type="evidence" value="ECO:0007669"/>
    <property type="project" value="UniProtKB-SubCell"/>
</dbReference>
<accession>A0A0F9D9A6</accession>
<feature type="transmembrane region" description="Helical" evidence="6">
    <location>
        <begin position="342"/>
        <end position="360"/>
    </location>
</feature>
<feature type="domain" description="Major facilitator superfamily (MFS) profile" evidence="7">
    <location>
        <begin position="1"/>
        <end position="361"/>
    </location>
</feature>
<dbReference type="PANTHER" id="PTHR23506">
    <property type="entry name" value="GH10249P"/>
    <property type="match status" value="1"/>
</dbReference>
<comment type="caution">
    <text evidence="8">The sequence shown here is derived from an EMBL/GenBank/DDBJ whole genome shotgun (WGS) entry which is preliminary data.</text>
</comment>
<dbReference type="GO" id="GO:0022857">
    <property type="term" value="F:transmembrane transporter activity"/>
    <property type="evidence" value="ECO:0007669"/>
    <property type="project" value="InterPro"/>
</dbReference>
<evidence type="ECO:0000256" key="2">
    <source>
        <dbReference type="ARBA" id="ARBA00022448"/>
    </source>
</evidence>
<protein>
    <recommendedName>
        <fullName evidence="7">Major facilitator superfamily (MFS) profile domain-containing protein</fullName>
    </recommendedName>
</protein>
<comment type="subcellular location">
    <subcellularLocation>
        <location evidence="1">Membrane</location>
        <topology evidence="1">Multi-pass membrane protein</topology>
    </subcellularLocation>
</comment>
<dbReference type="PROSITE" id="PS50850">
    <property type="entry name" value="MFS"/>
    <property type="match status" value="1"/>
</dbReference>
<evidence type="ECO:0000313" key="8">
    <source>
        <dbReference type="EMBL" id="KKL58224.1"/>
    </source>
</evidence>
<evidence type="ECO:0000256" key="6">
    <source>
        <dbReference type="SAM" id="Phobius"/>
    </source>
</evidence>
<proteinExistence type="predicted"/>
<feature type="transmembrane region" description="Helical" evidence="6">
    <location>
        <begin position="20"/>
        <end position="39"/>
    </location>
</feature>
<feature type="transmembrane region" description="Helical" evidence="6">
    <location>
        <begin position="75"/>
        <end position="98"/>
    </location>
</feature>
<gene>
    <name evidence="8" type="ORF">LCGC14_2227500</name>
</gene>
<name>A0A0F9D9A6_9ZZZZ</name>
<keyword evidence="4 6" id="KW-1133">Transmembrane helix</keyword>
<evidence type="ECO:0000259" key="7">
    <source>
        <dbReference type="PROSITE" id="PS50850"/>
    </source>
</evidence>
<dbReference type="Pfam" id="PF07690">
    <property type="entry name" value="MFS_1"/>
    <property type="match status" value="2"/>
</dbReference>
<feature type="transmembrane region" description="Helical" evidence="6">
    <location>
        <begin position="278"/>
        <end position="301"/>
    </location>
</feature>
<evidence type="ECO:0000256" key="1">
    <source>
        <dbReference type="ARBA" id="ARBA00004141"/>
    </source>
</evidence>
<dbReference type="InterPro" id="IPR011701">
    <property type="entry name" value="MFS"/>
</dbReference>
<dbReference type="EMBL" id="LAZR01029898">
    <property type="protein sequence ID" value="KKL58224.1"/>
    <property type="molecule type" value="Genomic_DNA"/>
</dbReference>
<keyword evidence="3 6" id="KW-0812">Transmembrane</keyword>
<keyword evidence="2" id="KW-0813">Transport</keyword>
<sequence length="361" mass="41524">MVVFTYTPKYLLYLGTNRPLTQLIVSVFPLTAFLFPPLFGFISDKIQNRKVFILTGSFGISLAFLLLSLTQNLMFSVIFFFLFGISFASSNISFTLYTELVEDKNKLMSYYNATIVAGWFFGAQFGGIFIDFYGIEKIFLFTLMVSLPSIIFVLFIREKRTLILERYKSREFGSQNGLKINEHEDKMLISHSIYYGLFFRNFSIKPIIPILAIILALYLNSNTEIGFLVGINFFIQFFLMLLAGKFITHKNMKFFMVVGYSLSALTIFGYIISSNFWIYFLFQFVFAFSYSTHWAATIMYISQNTTPTNKGQIMGYANASVFSGSFLGVLFFSLLLTFNPDYYIAMSFMIIFPMISVIIIL</sequence>
<feature type="transmembrane region" description="Helical" evidence="6">
    <location>
        <begin position="254"/>
        <end position="272"/>
    </location>
</feature>
<dbReference type="InterPro" id="IPR050930">
    <property type="entry name" value="MFS_Vesicular_Transporter"/>
</dbReference>
<feature type="non-terminal residue" evidence="8">
    <location>
        <position position="361"/>
    </location>
</feature>
<feature type="transmembrane region" description="Helical" evidence="6">
    <location>
        <begin position="313"/>
        <end position="336"/>
    </location>
</feature>
<dbReference type="SUPFAM" id="SSF103473">
    <property type="entry name" value="MFS general substrate transporter"/>
    <property type="match status" value="1"/>
</dbReference>
<feature type="transmembrane region" description="Helical" evidence="6">
    <location>
        <begin position="51"/>
        <end position="69"/>
    </location>
</feature>
<dbReference type="PANTHER" id="PTHR23506:SF23">
    <property type="entry name" value="GH10249P"/>
    <property type="match status" value="1"/>
</dbReference>
<feature type="transmembrane region" description="Helical" evidence="6">
    <location>
        <begin position="110"/>
        <end position="132"/>
    </location>
</feature>